<dbReference type="AlphaFoldDB" id="A0A7R9WIW1"/>
<evidence type="ECO:0000256" key="1">
    <source>
        <dbReference type="SAM" id="Phobius"/>
    </source>
</evidence>
<protein>
    <submittedName>
        <fullName evidence="2">Uncharacterized protein</fullName>
    </submittedName>
</protein>
<organism evidence="2">
    <name type="scientific">Pseudictyota dubia</name>
    <dbReference type="NCBI Taxonomy" id="2749911"/>
    <lineage>
        <taxon>Eukaryota</taxon>
        <taxon>Sar</taxon>
        <taxon>Stramenopiles</taxon>
        <taxon>Ochrophyta</taxon>
        <taxon>Bacillariophyta</taxon>
        <taxon>Mediophyceae</taxon>
        <taxon>Biddulphiophycidae</taxon>
        <taxon>Eupodiscales</taxon>
        <taxon>Odontellaceae</taxon>
        <taxon>Pseudictyota</taxon>
    </lineage>
</organism>
<keyword evidence="1" id="KW-0472">Membrane</keyword>
<proteinExistence type="predicted"/>
<gene>
    <name evidence="2" type="ORF">TDUB1175_LOCUS24264</name>
</gene>
<keyword evidence="1" id="KW-0812">Transmembrane</keyword>
<feature type="transmembrane region" description="Helical" evidence="1">
    <location>
        <begin position="85"/>
        <end position="105"/>
    </location>
</feature>
<name>A0A7R9WIW1_9STRA</name>
<accession>A0A7R9WIW1</accession>
<sequence>MQCEVVTNKAGYDQNMIGEEIAINSAQRKPFREAFDSASLSASSATSSAVNTPYIWRIGTTKCQDNECVHIPAPMCGEEGTRSSAMDIVAAGALSVVFIAAAALAL</sequence>
<dbReference type="EMBL" id="HBED01048182">
    <property type="protein sequence ID" value="CAD8325844.1"/>
    <property type="molecule type" value="Transcribed_RNA"/>
</dbReference>
<keyword evidence="1" id="KW-1133">Transmembrane helix</keyword>
<reference evidence="2" key="1">
    <citation type="submission" date="2021-01" db="EMBL/GenBank/DDBJ databases">
        <authorList>
            <person name="Corre E."/>
            <person name="Pelletier E."/>
            <person name="Niang G."/>
            <person name="Scheremetjew M."/>
            <person name="Finn R."/>
            <person name="Kale V."/>
            <person name="Holt S."/>
            <person name="Cochrane G."/>
            <person name="Meng A."/>
            <person name="Brown T."/>
            <person name="Cohen L."/>
        </authorList>
    </citation>
    <scope>NUCLEOTIDE SEQUENCE</scope>
    <source>
        <strain evidence="2">CCMP147</strain>
    </source>
</reference>
<evidence type="ECO:0000313" key="2">
    <source>
        <dbReference type="EMBL" id="CAD8325844.1"/>
    </source>
</evidence>